<evidence type="ECO:0000313" key="2">
    <source>
        <dbReference type="Proteomes" id="UP001157502"/>
    </source>
</evidence>
<accession>A0ACC2HBF8</accession>
<gene>
    <name evidence="1" type="ORF">DPEC_G00050680</name>
</gene>
<keyword evidence="2" id="KW-1185">Reference proteome</keyword>
<protein>
    <submittedName>
        <fullName evidence="1">Uncharacterized protein</fullName>
    </submittedName>
</protein>
<sequence length="102" mass="11153">MNKGFKCWKSPLAILQFQPADRKKHLGQPAIKRRLLSHDRIGETGGGNGGGSTEHLATAGVSAREHDPGELQRGSAARGMRLQRARFPPGEPWSTGTRRREA</sequence>
<comment type="caution">
    <text evidence="1">The sequence shown here is derived from an EMBL/GenBank/DDBJ whole genome shotgun (WGS) entry which is preliminary data.</text>
</comment>
<organism evidence="1 2">
    <name type="scientific">Dallia pectoralis</name>
    <name type="common">Alaska blackfish</name>
    <dbReference type="NCBI Taxonomy" id="75939"/>
    <lineage>
        <taxon>Eukaryota</taxon>
        <taxon>Metazoa</taxon>
        <taxon>Chordata</taxon>
        <taxon>Craniata</taxon>
        <taxon>Vertebrata</taxon>
        <taxon>Euteleostomi</taxon>
        <taxon>Actinopterygii</taxon>
        <taxon>Neopterygii</taxon>
        <taxon>Teleostei</taxon>
        <taxon>Protacanthopterygii</taxon>
        <taxon>Esociformes</taxon>
        <taxon>Umbridae</taxon>
        <taxon>Dallia</taxon>
    </lineage>
</organism>
<name>A0ACC2HBF8_DALPE</name>
<reference evidence="1" key="1">
    <citation type="submission" date="2021-05" db="EMBL/GenBank/DDBJ databases">
        <authorList>
            <person name="Pan Q."/>
            <person name="Jouanno E."/>
            <person name="Zahm M."/>
            <person name="Klopp C."/>
            <person name="Cabau C."/>
            <person name="Louis A."/>
            <person name="Berthelot C."/>
            <person name="Parey E."/>
            <person name="Roest Crollius H."/>
            <person name="Montfort J."/>
            <person name="Robinson-Rechavi M."/>
            <person name="Bouchez O."/>
            <person name="Lampietro C."/>
            <person name="Lopez Roques C."/>
            <person name="Donnadieu C."/>
            <person name="Postlethwait J."/>
            <person name="Bobe J."/>
            <person name="Dillon D."/>
            <person name="Chandos A."/>
            <person name="von Hippel F."/>
            <person name="Guiguen Y."/>
        </authorList>
    </citation>
    <scope>NUCLEOTIDE SEQUENCE</scope>
    <source>
        <strain evidence="1">YG-Jan2019</strain>
    </source>
</reference>
<dbReference type="EMBL" id="CM055731">
    <property type="protein sequence ID" value="KAJ8013188.1"/>
    <property type="molecule type" value="Genomic_DNA"/>
</dbReference>
<evidence type="ECO:0000313" key="1">
    <source>
        <dbReference type="EMBL" id="KAJ8013188.1"/>
    </source>
</evidence>
<proteinExistence type="predicted"/>
<dbReference type="Proteomes" id="UP001157502">
    <property type="component" value="Chromosome 4"/>
</dbReference>